<dbReference type="Proteomes" id="UP000824078">
    <property type="component" value="Unassembled WGS sequence"/>
</dbReference>
<dbReference type="EMBL" id="DVMQ01000018">
    <property type="protein sequence ID" value="HIU24691.1"/>
    <property type="molecule type" value="Genomic_DNA"/>
</dbReference>
<evidence type="ECO:0000313" key="2">
    <source>
        <dbReference type="EMBL" id="HIU24691.1"/>
    </source>
</evidence>
<feature type="transmembrane region" description="Helical" evidence="1">
    <location>
        <begin position="6"/>
        <end position="28"/>
    </location>
</feature>
<sequence length="109" mass="11779">MTGIEQAITIAAVVAGTMVTRFLPFIAFPDKKTPPAFVTYLGKVLPGAAMALLVIYALRNVDILSGFHGLPEAIAMLAVVGVHVKWRNMLISIAVGTFLYMALIRFVFV</sequence>
<keyword evidence="1" id="KW-0472">Membrane</keyword>
<accession>A0A9D1HXT9</accession>
<dbReference type="Pfam" id="PF05437">
    <property type="entry name" value="AzlD"/>
    <property type="match status" value="1"/>
</dbReference>
<proteinExistence type="predicted"/>
<feature type="transmembrane region" description="Helical" evidence="1">
    <location>
        <begin position="89"/>
        <end position="108"/>
    </location>
</feature>
<dbReference type="AlphaFoldDB" id="A0A9D1HXT9"/>
<keyword evidence="1" id="KW-1133">Transmembrane helix</keyword>
<dbReference type="PIRSF" id="PIRSF003203">
    <property type="entry name" value="AzlD"/>
    <property type="match status" value="1"/>
</dbReference>
<name>A0A9D1HXT9_9ACTN</name>
<evidence type="ECO:0000256" key="1">
    <source>
        <dbReference type="SAM" id="Phobius"/>
    </source>
</evidence>
<feature type="transmembrane region" description="Helical" evidence="1">
    <location>
        <begin position="64"/>
        <end position="82"/>
    </location>
</feature>
<evidence type="ECO:0000313" key="3">
    <source>
        <dbReference type="Proteomes" id="UP000824078"/>
    </source>
</evidence>
<protein>
    <submittedName>
        <fullName evidence="2">AzlD domain-containing protein</fullName>
    </submittedName>
</protein>
<keyword evidence="1" id="KW-0812">Transmembrane</keyword>
<gene>
    <name evidence="2" type="ORF">IAD17_07195</name>
</gene>
<reference evidence="2" key="1">
    <citation type="submission" date="2020-10" db="EMBL/GenBank/DDBJ databases">
        <authorList>
            <person name="Gilroy R."/>
        </authorList>
    </citation>
    <scope>NUCLEOTIDE SEQUENCE</scope>
    <source>
        <strain evidence="2">ChiHjej12B11-29160</strain>
    </source>
</reference>
<feature type="transmembrane region" description="Helical" evidence="1">
    <location>
        <begin position="40"/>
        <end position="58"/>
    </location>
</feature>
<dbReference type="InterPro" id="IPR008407">
    <property type="entry name" value="Brnchd-chn_aa_trnsp_AzlD"/>
</dbReference>
<reference evidence="2" key="2">
    <citation type="journal article" date="2021" name="PeerJ">
        <title>Extensive microbial diversity within the chicken gut microbiome revealed by metagenomics and culture.</title>
        <authorList>
            <person name="Gilroy R."/>
            <person name="Ravi A."/>
            <person name="Getino M."/>
            <person name="Pursley I."/>
            <person name="Horton D.L."/>
            <person name="Alikhan N.F."/>
            <person name="Baker D."/>
            <person name="Gharbi K."/>
            <person name="Hall N."/>
            <person name="Watson M."/>
            <person name="Adriaenssens E.M."/>
            <person name="Foster-Nyarko E."/>
            <person name="Jarju S."/>
            <person name="Secka A."/>
            <person name="Antonio M."/>
            <person name="Oren A."/>
            <person name="Chaudhuri R.R."/>
            <person name="La Ragione R."/>
            <person name="Hildebrand F."/>
            <person name="Pallen M.J."/>
        </authorList>
    </citation>
    <scope>NUCLEOTIDE SEQUENCE</scope>
    <source>
        <strain evidence="2">ChiHjej12B11-29160</strain>
    </source>
</reference>
<comment type="caution">
    <text evidence="2">The sequence shown here is derived from an EMBL/GenBank/DDBJ whole genome shotgun (WGS) entry which is preliminary data.</text>
</comment>
<organism evidence="2 3">
    <name type="scientific">Candidatus Coprovicinus avistercoris</name>
    <dbReference type="NCBI Taxonomy" id="2840754"/>
    <lineage>
        <taxon>Bacteria</taxon>
        <taxon>Bacillati</taxon>
        <taxon>Actinomycetota</taxon>
        <taxon>Coriobacteriia</taxon>
        <taxon>Coriobacteriales</taxon>
        <taxon>Coriobacteriaceae</taxon>
        <taxon>Coriobacteriaceae incertae sedis</taxon>
        <taxon>Candidatus Coprovicinus</taxon>
    </lineage>
</organism>